<feature type="region of interest" description="Disordered" evidence="9">
    <location>
        <begin position="449"/>
        <end position="472"/>
    </location>
</feature>
<dbReference type="CDD" id="cd20335">
    <property type="entry name" value="BRcat_RBR"/>
    <property type="match status" value="1"/>
</dbReference>
<evidence type="ECO:0000256" key="4">
    <source>
        <dbReference type="ARBA" id="ARBA00022723"/>
    </source>
</evidence>
<evidence type="ECO:0000313" key="11">
    <source>
        <dbReference type="EMBL" id="EKG16928.1"/>
    </source>
</evidence>
<keyword evidence="6" id="KW-0863">Zinc-finger</keyword>
<evidence type="ECO:0000256" key="3">
    <source>
        <dbReference type="ARBA" id="ARBA00022679"/>
    </source>
</evidence>
<dbReference type="eggNOG" id="KOG1812">
    <property type="taxonomic scope" value="Eukaryota"/>
</dbReference>
<dbReference type="HOGENOM" id="CLU_482379_0_0_1"/>
<dbReference type="InParanoid" id="K2RQA0"/>
<keyword evidence="3" id="KW-0808">Transferase</keyword>
<dbReference type="AlphaFoldDB" id="K2RQA0"/>
<evidence type="ECO:0000256" key="9">
    <source>
        <dbReference type="SAM" id="MobiDB-lite"/>
    </source>
</evidence>
<evidence type="ECO:0000259" key="10">
    <source>
        <dbReference type="PROSITE" id="PS51873"/>
    </source>
</evidence>
<dbReference type="InterPro" id="IPR002867">
    <property type="entry name" value="IBR_dom"/>
</dbReference>
<dbReference type="VEuPathDB" id="FungiDB:MPH_05909"/>
<proteinExistence type="predicted"/>
<feature type="region of interest" description="Disordered" evidence="9">
    <location>
        <begin position="1"/>
        <end position="29"/>
    </location>
</feature>
<feature type="compositionally biased region" description="Basic and acidic residues" evidence="9">
    <location>
        <begin position="329"/>
        <end position="353"/>
    </location>
</feature>
<accession>K2RQA0</accession>
<dbReference type="PROSITE" id="PS51873">
    <property type="entry name" value="TRIAD"/>
    <property type="match status" value="1"/>
</dbReference>
<evidence type="ECO:0000256" key="7">
    <source>
        <dbReference type="ARBA" id="ARBA00022786"/>
    </source>
</evidence>
<comment type="caution">
    <text evidence="11">The sequence shown here is derived from an EMBL/GenBank/DDBJ whole genome shotgun (WGS) entry which is preliminary data.</text>
</comment>
<protein>
    <recommendedName>
        <fullName evidence="2">RBR-type E3 ubiquitin transferase</fullName>
        <ecNumber evidence="2">2.3.2.31</ecNumber>
    </recommendedName>
</protein>
<feature type="region of interest" description="Disordered" evidence="9">
    <location>
        <begin position="484"/>
        <end position="522"/>
    </location>
</feature>
<dbReference type="InterPro" id="IPR044066">
    <property type="entry name" value="TRIAD_supradom"/>
</dbReference>
<dbReference type="SMART" id="SM00647">
    <property type="entry name" value="IBR"/>
    <property type="match status" value="2"/>
</dbReference>
<dbReference type="PANTHER" id="PTHR11685">
    <property type="entry name" value="RBR FAMILY RING FINGER AND IBR DOMAIN-CONTAINING"/>
    <property type="match status" value="1"/>
</dbReference>
<feature type="compositionally biased region" description="Basic and acidic residues" evidence="9">
    <location>
        <begin position="484"/>
        <end position="493"/>
    </location>
</feature>
<feature type="domain" description="RING-type" evidence="10">
    <location>
        <begin position="108"/>
        <end position="309"/>
    </location>
</feature>
<dbReference type="EMBL" id="AHHD01000259">
    <property type="protein sequence ID" value="EKG16928.1"/>
    <property type="molecule type" value="Genomic_DNA"/>
</dbReference>
<gene>
    <name evidence="11" type="ORF">MPH_05909</name>
</gene>
<keyword evidence="7" id="KW-0833">Ubl conjugation pathway</keyword>
<evidence type="ECO:0000256" key="5">
    <source>
        <dbReference type="ARBA" id="ARBA00022737"/>
    </source>
</evidence>
<dbReference type="STRING" id="1126212.K2RQA0"/>
<keyword evidence="8" id="KW-0862">Zinc</keyword>
<name>K2RQA0_MACPH</name>
<evidence type="ECO:0000313" key="12">
    <source>
        <dbReference type="Proteomes" id="UP000007129"/>
    </source>
</evidence>
<feature type="compositionally biased region" description="Basic and acidic residues" evidence="9">
    <location>
        <begin position="504"/>
        <end position="513"/>
    </location>
</feature>
<dbReference type="GO" id="GO:0008270">
    <property type="term" value="F:zinc ion binding"/>
    <property type="evidence" value="ECO:0007669"/>
    <property type="project" value="UniProtKB-KW"/>
</dbReference>
<evidence type="ECO:0000256" key="8">
    <source>
        <dbReference type="ARBA" id="ARBA00022833"/>
    </source>
</evidence>
<sequence>MPLGRRSGAAVDFTSPPKQQQEQPQLEDSTMEMAGQGLTTTGQSHQRRLGAGKANTDLNVLKESTHVLPRLRLAAKRAMSGRGPPGRGDRDGVLPSLRSSWLSQAMNPSKEGLVAIGSCTSCEDADALNTNCSHRYCVKCLNKMLKVSMDDMSASKFPPRCCGMLLVPTPVWEAVLRPDLLITYQEKLEEMATTNRIYCAAVDCGKWVKPANISNNLGRCSKCAAITCVLCKNLGPHEASTCPEDKGREQVLNLAKNEKWMRCNQCQSVVELAAGCNHMRCRCGFQFCYSCGAAWKTCHCQQFGRQNTLGAYPRTLTERQNALANALGRQEDGRPDAVRLEEGAETRRPRGRPDWGAFFGEGTGPHGEALLPHARQPDLPAQSGYNGPRLHDLHPIAPWFTSPSRFPLHDPTLPAPTRNDLTAIDLDQNLNQLRAVQQRLREMEARIRVESSRHTQYEGSTTHQIPRFPRDPNSILRRCHQAMLERDPSRAEPDPPPNPNQRASRQENGERPTEGACSHPSWTSPAVRLTGARMFCINCGGDAAFRWCGDCGARACGICVDRNLI</sequence>
<dbReference type="EC" id="2.3.2.31" evidence="2"/>
<dbReference type="GO" id="GO:0061630">
    <property type="term" value="F:ubiquitin protein ligase activity"/>
    <property type="evidence" value="ECO:0007669"/>
    <property type="project" value="UniProtKB-EC"/>
</dbReference>
<reference evidence="11 12" key="1">
    <citation type="journal article" date="2012" name="BMC Genomics">
        <title>Tools to kill: Genome of one of the most destructive plant pathogenic fungi Macrophomina phaseolina.</title>
        <authorList>
            <person name="Islam M.S."/>
            <person name="Haque M.S."/>
            <person name="Islam M.M."/>
            <person name="Emdad E.M."/>
            <person name="Halim A."/>
            <person name="Hossen Q.M.M."/>
            <person name="Hossain M.Z."/>
            <person name="Ahmed B."/>
            <person name="Rahim S."/>
            <person name="Rahman M.S."/>
            <person name="Alam M.M."/>
            <person name="Hou S."/>
            <person name="Wan X."/>
            <person name="Saito J.A."/>
            <person name="Alam M."/>
        </authorList>
    </citation>
    <scope>NUCLEOTIDE SEQUENCE [LARGE SCALE GENOMIC DNA]</scope>
    <source>
        <strain evidence="11 12">MS6</strain>
    </source>
</reference>
<keyword evidence="5" id="KW-0677">Repeat</keyword>
<feature type="region of interest" description="Disordered" evidence="9">
    <location>
        <begin position="76"/>
        <end position="95"/>
    </location>
</feature>
<feature type="region of interest" description="Disordered" evidence="9">
    <location>
        <begin position="329"/>
        <end position="370"/>
    </location>
</feature>
<evidence type="ECO:0000256" key="1">
    <source>
        <dbReference type="ARBA" id="ARBA00001798"/>
    </source>
</evidence>
<dbReference type="Proteomes" id="UP000007129">
    <property type="component" value="Unassembled WGS sequence"/>
</dbReference>
<organism evidence="11 12">
    <name type="scientific">Macrophomina phaseolina (strain MS6)</name>
    <name type="common">Charcoal rot fungus</name>
    <dbReference type="NCBI Taxonomy" id="1126212"/>
    <lineage>
        <taxon>Eukaryota</taxon>
        <taxon>Fungi</taxon>
        <taxon>Dikarya</taxon>
        <taxon>Ascomycota</taxon>
        <taxon>Pezizomycotina</taxon>
        <taxon>Dothideomycetes</taxon>
        <taxon>Dothideomycetes incertae sedis</taxon>
        <taxon>Botryosphaeriales</taxon>
        <taxon>Botryosphaeriaceae</taxon>
        <taxon>Macrophomina</taxon>
    </lineage>
</organism>
<evidence type="ECO:0000256" key="6">
    <source>
        <dbReference type="ARBA" id="ARBA00022771"/>
    </source>
</evidence>
<dbReference type="GO" id="GO:0016567">
    <property type="term" value="P:protein ubiquitination"/>
    <property type="evidence" value="ECO:0007669"/>
    <property type="project" value="InterPro"/>
</dbReference>
<dbReference type="InterPro" id="IPR031127">
    <property type="entry name" value="E3_UB_ligase_RBR"/>
</dbReference>
<dbReference type="Pfam" id="PF01485">
    <property type="entry name" value="IBR"/>
    <property type="match status" value="2"/>
</dbReference>
<dbReference type="CDD" id="cd22584">
    <property type="entry name" value="Rcat_RBR_unk"/>
    <property type="match status" value="1"/>
</dbReference>
<dbReference type="OrthoDB" id="9977870at2759"/>
<dbReference type="Gene3D" id="1.20.120.1750">
    <property type="match status" value="1"/>
</dbReference>
<evidence type="ECO:0000256" key="2">
    <source>
        <dbReference type="ARBA" id="ARBA00012251"/>
    </source>
</evidence>
<comment type="catalytic activity">
    <reaction evidence="1">
        <text>[E2 ubiquitin-conjugating enzyme]-S-ubiquitinyl-L-cysteine + [acceptor protein]-L-lysine = [E2 ubiquitin-conjugating enzyme]-L-cysteine + [acceptor protein]-N(6)-ubiquitinyl-L-lysine.</text>
        <dbReference type="EC" id="2.3.2.31"/>
    </reaction>
</comment>
<dbReference type="SUPFAM" id="SSF57850">
    <property type="entry name" value="RING/U-box"/>
    <property type="match status" value="1"/>
</dbReference>
<keyword evidence="4" id="KW-0479">Metal-binding</keyword>